<gene>
    <name evidence="3" type="ORF">DI623_06445</name>
</gene>
<organism evidence="3 4">
    <name type="scientific">Sphingomonas sanxanigenens</name>
    <dbReference type="NCBI Taxonomy" id="397260"/>
    <lineage>
        <taxon>Bacteria</taxon>
        <taxon>Pseudomonadati</taxon>
        <taxon>Pseudomonadota</taxon>
        <taxon>Alphaproteobacteria</taxon>
        <taxon>Sphingomonadales</taxon>
        <taxon>Sphingomonadaceae</taxon>
        <taxon>Sphingomonas</taxon>
    </lineage>
</organism>
<proteinExistence type="predicted"/>
<feature type="transmembrane region" description="Helical" evidence="1">
    <location>
        <begin position="336"/>
        <end position="355"/>
    </location>
</feature>
<feature type="transmembrane region" description="Helical" evidence="1">
    <location>
        <begin position="361"/>
        <end position="380"/>
    </location>
</feature>
<dbReference type="AlphaFoldDB" id="A0A2W5A872"/>
<name>A0A2W5A872_9SPHN</name>
<feature type="transmembrane region" description="Helical" evidence="1">
    <location>
        <begin position="233"/>
        <end position="253"/>
    </location>
</feature>
<protein>
    <submittedName>
        <fullName evidence="3">DUF418 domain-containing protein</fullName>
    </submittedName>
</protein>
<dbReference type="PANTHER" id="PTHR30590:SF2">
    <property type="entry name" value="INNER MEMBRANE PROTEIN"/>
    <property type="match status" value="1"/>
</dbReference>
<reference evidence="3 4" key="1">
    <citation type="submission" date="2017-08" db="EMBL/GenBank/DDBJ databases">
        <title>Infants hospitalized years apart are colonized by the same room-sourced microbial strains.</title>
        <authorList>
            <person name="Brooks B."/>
            <person name="Olm M.R."/>
            <person name="Firek B.A."/>
            <person name="Baker R."/>
            <person name="Thomas B.C."/>
            <person name="Morowitz M.J."/>
            <person name="Banfield J.F."/>
        </authorList>
    </citation>
    <scope>NUCLEOTIDE SEQUENCE [LARGE SCALE GENOMIC DNA]</scope>
    <source>
        <strain evidence="3">S2_018_000_R2_101</strain>
    </source>
</reference>
<keyword evidence="1" id="KW-0472">Membrane</keyword>
<feature type="transmembrane region" description="Helical" evidence="1">
    <location>
        <begin position="139"/>
        <end position="159"/>
    </location>
</feature>
<keyword evidence="1" id="KW-1133">Transmembrane helix</keyword>
<dbReference type="EMBL" id="QFNN01000026">
    <property type="protein sequence ID" value="PZO90533.1"/>
    <property type="molecule type" value="Genomic_DNA"/>
</dbReference>
<comment type="caution">
    <text evidence="3">The sequence shown here is derived from an EMBL/GenBank/DDBJ whole genome shotgun (WGS) entry which is preliminary data.</text>
</comment>
<evidence type="ECO:0000256" key="1">
    <source>
        <dbReference type="SAM" id="Phobius"/>
    </source>
</evidence>
<feature type="domain" description="DUF418" evidence="2">
    <location>
        <begin position="242"/>
        <end position="403"/>
    </location>
</feature>
<evidence type="ECO:0000313" key="4">
    <source>
        <dbReference type="Proteomes" id="UP000249066"/>
    </source>
</evidence>
<sequence>MSESSRIATLDAVRGFAVMGILLLNIVDFAMPGYAYVDPNYYGGATGLNHAAWTVVYTLFDGKMRGLFTMMFGASTVLIAERALRSGENPARVHYARMISLFAIGMIHAYFIWYGDILVLYAVCGAIAFLFWRMAPRKLLAIGVILLALKLVIGTVHYAGSARYEAAASAPGASTALKRDWQAYRDAMAPPPETAADDLKAYRGSWHDALVARAKMAFFFQTFLELFSIPDTLALIAIGMALYRLGFFSGLWSKQSYRRLAFWSFAIGIPLYAPIVMWIDATRFSPVTLLMTEAIQLSILRPFLSLAWAALVILFMQSGSARWLADRLAAAGRMAFSNYLGTSIVCTTLFNGYGFGWYGYLQRWQCYIVVALVWALILLWSKPWLDRFAYGPFEWLWRSLARMKIQPFRRTRPLATDSQ</sequence>
<dbReference type="PANTHER" id="PTHR30590">
    <property type="entry name" value="INNER MEMBRANE PROTEIN"/>
    <property type="match status" value="1"/>
</dbReference>
<dbReference type="Proteomes" id="UP000249066">
    <property type="component" value="Unassembled WGS sequence"/>
</dbReference>
<dbReference type="InterPro" id="IPR007349">
    <property type="entry name" value="DUF418"/>
</dbReference>
<evidence type="ECO:0000259" key="2">
    <source>
        <dbReference type="Pfam" id="PF04235"/>
    </source>
</evidence>
<feature type="transmembrane region" description="Helical" evidence="1">
    <location>
        <begin position="260"/>
        <end position="279"/>
    </location>
</feature>
<accession>A0A2W5A872</accession>
<feature type="transmembrane region" description="Helical" evidence="1">
    <location>
        <begin position="12"/>
        <end position="35"/>
    </location>
</feature>
<dbReference type="InterPro" id="IPR052529">
    <property type="entry name" value="Bact_Transport_Assoc"/>
</dbReference>
<feature type="transmembrane region" description="Helical" evidence="1">
    <location>
        <begin position="299"/>
        <end position="316"/>
    </location>
</feature>
<evidence type="ECO:0000313" key="3">
    <source>
        <dbReference type="EMBL" id="PZO90533.1"/>
    </source>
</evidence>
<keyword evidence="1" id="KW-0812">Transmembrane</keyword>
<dbReference type="Pfam" id="PF04235">
    <property type="entry name" value="DUF418"/>
    <property type="match status" value="1"/>
</dbReference>
<feature type="transmembrane region" description="Helical" evidence="1">
    <location>
        <begin position="99"/>
        <end position="132"/>
    </location>
</feature>